<dbReference type="EC" id="2.4.1.266" evidence="7"/>
<keyword evidence="4" id="KW-0328">Glycosyltransferase</keyword>
<keyword evidence="13" id="KW-1185">Reference proteome</keyword>
<dbReference type="AlphaFoldDB" id="A0A243RVB5"/>
<dbReference type="SUPFAM" id="SSF53448">
    <property type="entry name" value="Nucleotide-diphospho-sugar transferases"/>
    <property type="match status" value="1"/>
</dbReference>
<evidence type="ECO:0000313" key="13">
    <source>
        <dbReference type="Proteomes" id="UP000194761"/>
    </source>
</evidence>
<evidence type="ECO:0000256" key="10">
    <source>
        <dbReference type="ARBA" id="ARBA00048997"/>
    </source>
</evidence>
<dbReference type="Gene3D" id="3.90.550.10">
    <property type="entry name" value="Spore Coat Polysaccharide Biosynthesis Protein SpsA, Chain A"/>
    <property type="match status" value="1"/>
</dbReference>
<sequence>MLPEVEAWLRGHTSSSDDWSMPWLLEAKGDTTVSVVLPARDEAETVGEIVAAIRRDLMETVPLVDELVVIDSRSVDDTAVRAARAGARVIAQDDILPDLKPMDGKGEALWKSLAATSGDLLVFIDADLREFRTSFVTGLLGPLFADPGVAYVKGCYDRPLQNVQSGGGRVTELVARPLLNLHWPLLAGFVQPLAGEYAGRRSVLERVPFVTGYGVELGLLIDLLDLAGLDALAQVDLGRRVHSHQSTEALGGMASQILQTSWSRLERQNMMVSLHTPSLRLAQFRRGTTGHHATVRDVAVAERPPMITIPGYSAAPER</sequence>
<dbReference type="Proteomes" id="UP000194761">
    <property type="component" value="Unassembled WGS sequence"/>
</dbReference>
<feature type="domain" description="Glycosyltransferase 2-like" evidence="11">
    <location>
        <begin position="34"/>
        <end position="145"/>
    </location>
</feature>
<evidence type="ECO:0000256" key="4">
    <source>
        <dbReference type="ARBA" id="ARBA00022676"/>
    </source>
</evidence>
<evidence type="ECO:0000259" key="11">
    <source>
        <dbReference type="Pfam" id="PF00535"/>
    </source>
</evidence>
<evidence type="ECO:0000256" key="7">
    <source>
        <dbReference type="ARBA" id="ARBA00039022"/>
    </source>
</evidence>
<dbReference type="InterPro" id="IPR029044">
    <property type="entry name" value="Nucleotide-diphossugar_trans"/>
</dbReference>
<evidence type="ECO:0000256" key="2">
    <source>
        <dbReference type="ARBA" id="ARBA00001946"/>
    </source>
</evidence>
<evidence type="ECO:0000256" key="8">
    <source>
        <dbReference type="ARBA" id="ARBA00040894"/>
    </source>
</evidence>
<comment type="cofactor">
    <cofactor evidence="2">
        <name>Mg(2+)</name>
        <dbReference type="ChEBI" id="CHEBI:18420"/>
    </cofactor>
</comment>
<comment type="cofactor">
    <cofactor evidence="1">
        <name>Mn(2+)</name>
        <dbReference type="ChEBI" id="CHEBI:29035"/>
    </cofactor>
</comment>
<evidence type="ECO:0000256" key="9">
    <source>
        <dbReference type="ARBA" id="ARBA00048689"/>
    </source>
</evidence>
<dbReference type="PANTHER" id="PTHR48090:SF10">
    <property type="entry name" value="GLUCOSYL-3-PHOSPHOGLYCERATE SYNTHASE"/>
    <property type="match status" value="1"/>
</dbReference>
<comment type="caution">
    <text evidence="12">The sequence shown here is derived from an EMBL/GenBank/DDBJ whole genome shotgun (WGS) entry which is preliminary data.</text>
</comment>
<keyword evidence="5" id="KW-0808">Transferase</keyword>
<dbReference type="Pfam" id="PF00535">
    <property type="entry name" value="Glycos_transf_2"/>
    <property type="match status" value="1"/>
</dbReference>
<evidence type="ECO:0000256" key="3">
    <source>
        <dbReference type="ARBA" id="ARBA00006739"/>
    </source>
</evidence>
<protein>
    <recommendedName>
        <fullName evidence="8">Glucosyl-3-phosphoglycerate synthase</fullName>
        <ecNumber evidence="7">2.4.1.266</ecNumber>
    </recommendedName>
</protein>
<dbReference type="InterPro" id="IPR001173">
    <property type="entry name" value="Glyco_trans_2-like"/>
</dbReference>
<comment type="similarity">
    <text evidence="3">Belongs to the glycosyltransferase 2 family.</text>
</comment>
<dbReference type="InterPro" id="IPR050256">
    <property type="entry name" value="Glycosyltransferase_2"/>
</dbReference>
<name>A0A243RVB5_9ACTN</name>
<dbReference type="NCBIfam" id="NF010496">
    <property type="entry name" value="PRK13915.1"/>
    <property type="match status" value="1"/>
</dbReference>
<dbReference type="RefSeq" id="WP_086568365.1">
    <property type="nucleotide sequence ID" value="NZ_NGFP01000011.1"/>
</dbReference>
<reference evidence="12 13" key="1">
    <citation type="submission" date="2017-05" db="EMBL/GenBank/DDBJ databases">
        <title>Biotechnological potential of actinobacteria isolated from South African environments.</title>
        <authorList>
            <person name="Le Roes-Hill M."/>
            <person name="Prins A."/>
            <person name="Durrell K.A."/>
        </authorList>
    </citation>
    <scope>NUCLEOTIDE SEQUENCE [LARGE SCALE GENOMIC DNA]</scope>
    <source>
        <strain evidence="12">M26</strain>
    </source>
</reference>
<evidence type="ECO:0000256" key="6">
    <source>
        <dbReference type="ARBA" id="ARBA00022842"/>
    </source>
</evidence>
<comment type="catalytic activity">
    <reaction evidence="9">
        <text>(2R)-3-phosphoglycerate + UDP-alpha-D-glucose = (2R)-2-O-(alpha-D-glucopyranosyl)-3-phospho-glycerate + UDP + H(+)</text>
        <dbReference type="Rhea" id="RHEA:31319"/>
        <dbReference type="ChEBI" id="CHEBI:15378"/>
        <dbReference type="ChEBI" id="CHEBI:58223"/>
        <dbReference type="ChEBI" id="CHEBI:58272"/>
        <dbReference type="ChEBI" id="CHEBI:58885"/>
        <dbReference type="ChEBI" id="CHEBI:62600"/>
        <dbReference type="EC" id="2.4.1.266"/>
    </reaction>
    <physiologicalReaction direction="left-to-right" evidence="9">
        <dbReference type="Rhea" id="RHEA:31320"/>
    </physiologicalReaction>
</comment>
<dbReference type="EMBL" id="NGFP01000011">
    <property type="protein sequence ID" value="OUC99130.1"/>
    <property type="molecule type" value="Genomic_DNA"/>
</dbReference>
<keyword evidence="6" id="KW-0460">Magnesium</keyword>
<evidence type="ECO:0000256" key="5">
    <source>
        <dbReference type="ARBA" id="ARBA00022679"/>
    </source>
</evidence>
<proteinExistence type="inferred from homology"/>
<evidence type="ECO:0000313" key="12">
    <source>
        <dbReference type="EMBL" id="OUC99130.1"/>
    </source>
</evidence>
<evidence type="ECO:0000256" key="1">
    <source>
        <dbReference type="ARBA" id="ARBA00001936"/>
    </source>
</evidence>
<dbReference type="PANTHER" id="PTHR48090">
    <property type="entry name" value="UNDECAPRENYL-PHOSPHATE 4-DEOXY-4-FORMAMIDO-L-ARABINOSE TRANSFERASE-RELATED"/>
    <property type="match status" value="1"/>
</dbReference>
<organism evidence="12 13">
    <name type="scientific">Streptosporangium minutum</name>
    <dbReference type="NCBI Taxonomy" id="569862"/>
    <lineage>
        <taxon>Bacteria</taxon>
        <taxon>Bacillati</taxon>
        <taxon>Actinomycetota</taxon>
        <taxon>Actinomycetes</taxon>
        <taxon>Streptosporangiales</taxon>
        <taxon>Streptosporangiaceae</taxon>
        <taxon>Streptosporangium</taxon>
    </lineage>
</organism>
<accession>A0A243RVB5</accession>
<comment type="catalytic activity">
    <reaction evidence="10">
        <text>an NDP-alpha-D-glucose + (2R)-3-phosphoglycerate = (2R)-2-O-(alpha-D-glucopyranosyl)-3-phospho-glycerate + a ribonucleoside 5'-diphosphate + H(+)</text>
        <dbReference type="Rhea" id="RHEA:47244"/>
        <dbReference type="ChEBI" id="CHEBI:15378"/>
        <dbReference type="ChEBI" id="CHEBI:57930"/>
        <dbReference type="ChEBI" id="CHEBI:58272"/>
        <dbReference type="ChEBI" id="CHEBI:62600"/>
        <dbReference type="ChEBI" id="CHEBI:76533"/>
        <dbReference type="EC" id="2.4.1.266"/>
    </reaction>
    <physiologicalReaction direction="left-to-right" evidence="10">
        <dbReference type="Rhea" id="RHEA:47245"/>
    </physiologicalReaction>
</comment>
<gene>
    <name evidence="12" type="ORF">CA984_04285</name>
</gene>
<dbReference type="GO" id="GO:0016757">
    <property type="term" value="F:glycosyltransferase activity"/>
    <property type="evidence" value="ECO:0007669"/>
    <property type="project" value="UniProtKB-KW"/>
</dbReference>